<dbReference type="PANTHER" id="PTHR32071:SF38">
    <property type="entry name" value="PSP OPERON TRANSCRIPTIONAL ACTIVATOR"/>
    <property type="match status" value="1"/>
</dbReference>
<dbReference type="GO" id="GO:0009401">
    <property type="term" value="P:phosphoenolpyruvate-dependent sugar phosphotransferase system"/>
    <property type="evidence" value="ECO:0007669"/>
    <property type="project" value="InterPro"/>
</dbReference>
<keyword evidence="2" id="KW-0547">Nucleotide-binding</keyword>
<dbReference type="Pfam" id="PF00158">
    <property type="entry name" value="Sigma54_activat"/>
    <property type="match status" value="1"/>
</dbReference>
<keyword evidence="3" id="KW-0067">ATP-binding</keyword>
<dbReference type="InterPro" id="IPR002078">
    <property type="entry name" value="Sigma_54_int"/>
</dbReference>
<dbReference type="PROSITE" id="PS50045">
    <property type="entry name" value="SIGMA54_INTERACT_4"/>
    <property type="match status" value="1"/>
</dbReference>
<accession>A0AAE6YTH7</accession>
<dbReference type="PANTHER" id="PTHR32071">
    <property type="entry name" value="TRANSCRIPTIONAL REGULATORY PROTEIN"/>
    <property type="match status" value="1"/>
</dbReference>
<dbReference type="Proteomes" id="UP000503130">
    <property type="component" value="Chromosome"/>
</dbReference>
<dbReference type="PROSITE" id="PS51096">
    <property type="entry name" value="PTS_EIIA_TYPE_4"/>
    <property type="match status" value="1"/>
</dbReference>
<dbReference type="Gene3D" id="3.40.50.510">
    <property type="entry name" value="Phosphotransferase system, mannose-type IIA component"/>
    <property type="match status" value="1"/>
</dbReference>
<dbReference type="GO" id="GO:0016020">
    <property type="term" value="C:membrane"/>
    <property type="evidence" value="ECO:0007669"/>
    <property type="project" value="InterPro"/>
</dbReference>
<dbReference type="GO" id="GO:0006355">
    <property type="term" value="P:regulation of DNA-templated transcription"/>
    <property type="evidence" value="ECO:0007669"/>
    <property type="project" value="InterPro"/>
</dbReference>
<dbReference type="SUPFAM" id="SSF63520">
    <property type="entry name" value="PTS-regulatory domain, PRD"/>
    <property type="match status" value="2"/>
</dbReference>
<dbReference type="SUPFAM" id="SSF53062">
    <property type="entry name" value="PTS system fructose IIA component-like"/>
    <property type="match status" value="1"/>
</dbReference>
<proteinExistence type="predicted"/>
<evidence type="ECO:0000313" key="7">
    <source>
        <dbReference type="EMBL" id="QIX74811.1"/>
    </source>
</evidence>
<protein>
    <submittedName>
        <fullName evidence="7">PRD domain-containing protein</fullName>
    </submittedName>
</protein>
<organism evidence="7 8">
    <name type="scientific">Streptococcus gallolyticus</name>
    <dbReference type="NCBI Taxonomy" id="315405"/>
    <lineage>
        <taxon>Bacteria</taxon>
        <taxon>Bacillati</taxon>
        <taxon>Bacillota</taxon>
        <taxon>Bacilli</taxon>
        <taxon>Lactobacillales</taxon>
        <taxon>Streptococcaceae</taxon>
        <taxon>Streptococcus</taxon>
    </lineage>
</organism>
<dbReference type="InterPro" id="IPR011608">
    <property type="entry name" value="PRD"/>
</dbReference>
<keyword evidence="1" id="KW-0808">Transferase</keyword>
<feature type="domain" description="PRD" evidence="6">
    <location>
        <begin position="754"/>
        <end position="857"/>
    </location>
</feature>
<dbReference type="RefSeq" id="WP_003065849.1">
    <property type="nucleotide sequence ID" value="NZ_CP050959.1"/>
</dbReference>
<feature type="domain" description="Sigma-54 factor interaction" evidence="4">
    <location>
        <begin position="79"/>
        <end position="300"/>
    </location>
</feature>
<sequence>MKTNKEKIYDYLMTDVYETGKIAVVTQEIAEVFGLQRSNASSLLNELVKEGRLVKQSGRPVKYIINDHFESQNKQFPKMIGDDGSLSKAIQLAKAAILYPKENINVLIISEMGTGKTELVRNMYAFATSNHVLGVDSPYIEFNCHHFKKEMQTLVNELFGSRLEDSLFAKADNGLLFIDNADILPAKEQSRLFKLLETKRLYSEDMTDYIDCQHLKLILGISGDIDNQFNQHVNMIINLPSLDERSVEEKYNIMLSLFKEEAARANRRIEVSKEVLSQLLLAHFEFNIKELGYQLTSACATAYLRVIDNEKPIKVNSNDLVLRDNQKLIRELSYRQKVLNLLEDVDYVSFLPEGDSYLTKHNIYHKLDKKFQEMGDVSQADSLLKEVHSHIGKILSKYFKGSEDGLAQLSKIVDNRLITTVSDFLQQHHIELERSRFYGLCLHVNALLKDNHNQQQLSQERYVEMIKNYPEEYLHANQLGKVLESDFHLDLSFEETIILAAFFINEEMVTPVSKTVLLYILHGEGTATSLAETTKTLTQANNVYGYDLQLNQDISDVRDDLKDYIANIHQGKGLIVIYDMGSIKSMLNEIALQLNIKIRRLEVPITMLGIDIARRLQMENDIDDVFHDTALEWNRYANKEHKERIIITLCHTGEGGALQMKQVIDKNSRLGYKVIPLAISDRDLLNQEVYSLKKAYYIHCFVGTYDPRMLGIPFIPLRSVFDNGIDNIDATLTFSPIATNRANYDPIYENLAENLKYTPIDKIKTYLPDFINQLELIYTLSEDQQVGLLMHISAMINRLRSPNLTDVNYKIDTDYFLQHFKDDYKSIRRMLKNLEKHFNIIISDDEVALLIQIIRQI</sequence>
<dbReference type="Pfam" id="PF00874">
    <property type="entry name" value="PRD"/>
    <property type="match status" value="2"/>
</dbReference>
<feature type="domain" description="PTS EIIA type-4" evidence="5">
    <location>
        <begin position="514"/>
        <end position="645"/>
    </location>
</feature>
<evidence type="ECO:0000259" key="4">
    <source>
        <dbReference type="PROSITE" id="PS50045"/>
    </source>
</evidence>
<evidence type="ECO:0000313" key="8">
    <source>
        <dbReference type="Proteomes" id="UP000503130"/>
    </source>
</evidence>
<dbReference type="CDD" id="cd00009">
    <property type="entry name" value="AAA"/>
    <property type="match status" value="1"/>
</dbReference>
<dbReference type="InterPro" id="IPR036390">
    <property type="entry name" value="WH_DNA-bd_sf"/>
</dbReference>
<dbReference type="EMBL" id="CP050959">
    <property type="protein sequence ID" value="QIX74811.1"/>
    <property type="molecule type" value="Genomic_DNA"/>
</dbReference>
<dbReference type="InterPro" id="IPR036388">
    <property type="entry name" value="WH-like_DNA-bd_sf"/>
</dbReference>
<evidence type="ECO:0000256" key="1">
    <source>
        <dbReference type="ARBA" id="ARBA00022679"/>
    </source>
</evidence>
<dbReference type="AlphaFoldDB" id="A0AAE6YTH7"/>
<dbReference type="InterPro" id="IPR036662">
    <property type="entry name" value="PTS_EIIA_man-typ_sf"/>
</dbReference>
<dbReference type="Gene3D" id="3.40.50.300">
    <property type="entry name" value="P-loop containing nucleotide triphosphate hydrolases"/>
    <property type="match status" value="1"/>
</dbReference>
<dbReference type="InterPro" id="IPR027417">
    <property type="entry name" value="P-loop_NTPase"/>
</dbReference>
<evidence type="ECO:0000259" key="6">
    <source>
        <dbReference type="PROSITE" id="PS51372"/>
    </source>
</evidence>
<name>A0AAE6YTH7_9STRE</name>
<reference evidence="7 8" key="1">
    <citation type="submission" date="2019-09" db="EMBL/GenBank/DDBJ databases">
        <title>FDA dAtabase for Regulatory Grade micrObial Sequences (FDA-ARGOS): Supporting development and validation of Infectious Disease Dx tests.</title>
        <authorList>
            <person name="Sciortino C."/>
            <person name="Tallon L."/>
            <person name="Sadzewicz L."/>
            <person name="Vavikolanu K."/>
            <person name="Mehta A."/>
            <person name="Aluvathingal J."/>
            <person name="Nadendla S."/>
            <person name="Nandy P."/>
            <person name="Geyer C."/>
            <person name="Yan Y."/>
            <person name="Sichtig H."/>
        </authorList>
    </citation>
    <scope>NUCLEOTIDE SEQUENCE [LARGE SCALE GENOMIC DNA]</scope>
    <source>
        <strain evidence="7 8">FDAARGOS_666</strain>
    </source>
</reference>
<dbReference type="GO" id="GO:0016740">
    <property type="term" value="F:transferase activity"/>
    <property type="evidence" value="ECO:0007669"/>
    <property type="project" value="UniProtKB-KW"/>
</dbReference>
<dbReference type="InterPro" id="IPR036634">
    <property type="entry name" value="PRD_sf"/>
</dbReference>
<feature type="domain" description="PRD" evidence="6">
    <location>
        <begin position="408"/>
        <end position="513"/>
    </location>
</feature>
<dbReference type="Gene3D" id="1.10.1790.10">
    <property type="entry name" value="PRD domain"/>
    <property type="match status" value="2"/>
</dbReference>
<dbReference type="SUPFAM" id="SSF46785">
    <property type="entry name" value="Winged helix' DNA-binding domain"/>
    <property type="match status" value="1"/>
</dbReference>
<dbReference type="SUPFAM" id="SSF52540">
    <property type="entry name" value="P-loop containing nucleoside triphosphate hydrolases"/>
    <property type="match status" value="1"/>
</dbReference>
<dbReference type="Gene3D" id="1.10.10.10">
    <property type="entry name" value="Winged helix-like DNA-binding domain superfamily/Winged helix DNA-binding domain"/>
    <property type="match status" value="1"/>
</dbReference>
<evidence type="ECO:0000256" key="3">
    <source>
        <dbReference type="ARBA" id="ARBA00022840"/>
    </source>
</evidence>
<dbReference type="InterPro" id="IPR004701">
    <property type="entry name" value="PTS_EIIA_man-typ"/>
</dbReference>
<dbReference type="GO" id="GO:0005524">
    <property type="term" value="F:ATP binding"/>
    <property type="evidence" value="ECO:0007669"/>
    <property type="project" value="UniProtKB-KW"/>
</dbReference>
<evidence type="ECO:0000256" key="2">
    <source>
        <dbReference type="ARBA" id="ARBA00022741"/>
    </source>
</evidence>
<gene>
    <name evidence="7" type="ORF">FOB74_10400</name>
</gene>
<evidence type="ECO:0000259" key="5">
    <source>
        <dbReference type="PROSITE" id="PS51096"/>
    </source>
</evidence>
<dbReference type="Pfam" id="PF03610">
    <property type="entry name" value="EIIA-man"/>
    <property type="match status" value="1"/>
</dbReference>
<dbReference type="PROSITE" id="PS51372">
    <property type="entry name" value="PRD_2"/>
    <property type="match status" value="2"/>
</dbReference>